<keyword evidence="4" id="KW-0963">Cytoplasm</keyword>
<evidence type="ECO:0000313" key="10">
    <source>
        <dbReference type="Proteomes" id="UP000033140"/>
    </source>
</evidence>
<dbReference type="InterPro" id="IPR057672">
    <property type="entry name" value="TPR_IPO4/5"/>
</dbReference>
<feature type="domain" description="TOG" evidence="8">
    <location>
        <begin position="356"/>
        <end position="611"/>
    </location>
</feature>
<keyword evidence="3" id="KW-0813">Transport</keyword>
<dbReference type="Gene3D" id="1.25.10.10">
    <property type="entry name" value="Leucine-rich Repeat Variant"/>
    <property type="match status" value="1"/>
</dbReference>
<evidence type="ECO:0000313" key="9">
    <source>
        <dbReference type="EMBL" id="GAO46477.1"/>
    </source>
</evidence>
<keyword evidence="10" id="KW-1185">Reference proteome</keyword>
<dbReference type="GO" id="GO:0005737">
    <property type="term" value="C:cytoplasm"/>
    <property type="evidence" value="ECO:0007669"/>
    <property type="project" value="UniProtKB-SubCell"/>
</dbReference>
<keyword evidence="5" id="KW-0677">Repeat</keyword>
<dbReference type="InterPro" id="IPR040928">
    <property type="entry name" value="Importin_rep_5"/>
</dbReference>
<evidence type="ECO:0000256" key="5">
    <source>
        <dbReference type="ARBA" id="ARBA00022737"/>
    </source>
</evidence>
<evidence type="ECO:0000256" key="1">
    <source>
        <dbReference type="ARBA" id="ARBA00004123"/>
    </source>
</evidence>
<evidence type="ECO:0000256" key="6">
    <source>
        <dbReference type="ARBA" id="ARBA00022927"/>
    </source>
</evidence>
<keyword evidence="6" id="KW-0653">Protein transport</keyword>
<accession>A0A0E9N9B6</accession>
<dbReference type="OMA" id="PKRFVQE"/>
<keyword evidence="7" id="KW-0539">Nucleus</keyword>
<dbReference type="Pfam" id="PF13513">
    <property type="entry name" value="HEAT_EZ"/>
    <property type="match status" value="1"/>
</dbReference>
<proteinExistence type="predicted"/>
<dbReference type="InterPro" id="IPR034085">
    <property type="entry name" value="TOG"/>
</dbReference>
<evidence type="ECO:0000256" key="7">
    <source>
        <dbReference type="ARBA" id="ARBA00023242"/>
    </source>
</evidence>
<dbReference type="PANTHER" id="PTHR10527">
    <property type="entry name" value="IMPORTIN BETA"/>
    <property type="match status" value="1"/>
</dbReference>
<protein>
    <recommendedName>
        <fullName evidence="8">TOG domain-containing protein</fullName>
    </recommendedName>
</protein>
<name>A0A0E9N9B6_SAICN</name>
<dbReference type="GO" id="GO:0006606">
    <property type="term" value="P:protein import into nucleus"/>
    <property type="evidence" value="ECO:0007669"/>
    <property type="project" value="InterPro"/>
</dbReference>
<dbReference type="STRING" id="698492.A0A0E9N9B6"/>
<dbReference type="Proteomes" id="UP000033140">
    <property type="component" value="Unassembled WGS sequence"/>
</dbReference>
<reference evidence="9 10" key="2">
    <citation type="journal article" date="2014" name="J. Gen. Appl. Microbiol.">
        <title>The early diverging ascomycetous budding yeast Saitoella complicata has three histone deacetylases belonging to the Clr6, Hos2, and Rpd3 lineages.</title>
        <authorList>
            <person name="Nishida H."/>
            <person name="Matsumoto T."/>
            <person name="Kondo S."/>
            <person name="Hamamoto M."/>
            <person name="Yoshikawa H."/>
        </authorList>
    </citation>
    <scope>NUCLEOTIDE SEQUENCE [LARGE SCALE GENOMIC DNA]</scope>
    <source>
        <strain evidence="9 10">NRRL Y-17804</strain>
    </source>
</reference>
<comment type="subcellular location">
    <subcellularLocation>
        <location evidence="2">Cytoplasm</location>
    </subcellularLocation>
    <subcellularLocation>
        <location evidence="1">Nucleus</location>
    </subcellularLocation>
</comment>
<reference evidence="9 10" key="1">
    <citation type="journal article" date="2011" name="J. Gen. Appl. Microbiol.">
        <title>Draft genome sequencing of the enigmatic yeast Saitoella complicata.</title>
        <authorList>
            <person name="Nishida H."/>
            <person name="Hamamoto M."/>
            <person name="Sugiyama J."/>
        </authorList>
    </citation>
    <scope>NUCLEOTIDE SEQUENCE [LARGE SCALE GENOMIC DNA]</scope>
    <source>
        <strain evidence="9 10">NRRL Y-17804</strain>
    </source>
</reference>
<dbReference type="GO" id="GO:0005634">
    <property type="term" value="C:nucleus"/>
    <property type="evidence" value="ECO:0007669"/>
    <property type="project" value="UniProtKB-SubCell"/>
</dbReference>
<evidence type="ECO:0000256" key="3">
    <source>
        <dbReference type="ARBA" id="ARBA00022448"/>
    </source>
</evidence>
<evidence type="ECO:0000256" key="2">
    <source>
        <dbReference type="ARBA" id="ARBA00004496"/>
    </source>
</evidence>
<dbReference type="Pfam" id="PF18808">
    <property type="entry name" value="Importin_rep_4"/>
    <property type="match status" value="1"/>
</dbReference>
<sequence length="1123" mass="122836">MASALPAEAVNALVATLDALAATDNTIRSNAEASLNDEWIAQRPDMLLVGLAEQTKGNAQDHMRSFAVVLLRRIAFKPAPGYPEESEKTIYDILNDVARKNVHDLLLASFAEEQVVGVRHKVCDAIAEIARHGLYSSYKWPDLLQALFSCSKSPEAAHRESAYRVFAAVPTLIGSQHADILKGAFQAGLEDQSQEVRLAALRAYCAFLLEAGSNTRSTLSVLLPACLNVLPPLSTTHDSETLATALTSLIELAETHPKMFKNYFTMIVQFGLSVIKDKEHENVARQAALELLITFCEGAPGMCRKEDSYASNLVVECLAFLTDVGAEDDDAQQEWNETEDLDADESDANHIVGEQALDRLARKLGGKTVLPPAFAYLPNMISSTNWRQRHAALMAISAIAEGCEKIMKAELSRVLDMVLPLLRDPHPRVRWAACNAVGQMSTDFANTMQAKFHERVLSGLVPVLQAPEPRVQAHAAAALVNFCEECDNATLEPYLDGILERLLALLQSPKKYVQEQAVTTIATVADAAEAKFVKYYDAIMPLLVNVLKAPDAGKEYRLLRGKAMECATLIALAVGKERFAPSAQELIQVLGSIQQSVVEADDPQASYLIPAWGRICRVMGKEFLPYLGAVMPPLLEAAKLKPDFAVLQDDEEKEKYAAEDGWEFIGVQGQQIGIKTTVLEEKCTAVEMLVCYAAELKENFQPYVGPILNDIVIPSLKFYFHDGVRSAAAKCIPRLLDSIKLAGADVKSVWDTVAQKITDIIKAEPAAEMVAEFFSAWNESVEVVGAAAISAEQLAAFITASESQIQDYGKRTEARAEAAHSGDVDIEEDDDVMMEMEDDEAMLAEMSKAFHMTFKTINTAFLPHWERLLPYIGAFLNHPEQSSRQWGVGCIDDLIEFCGPESLRYSSTFLEPLGKGLTDPAPEVRQASTYGVGAAAQFGGEAYADFCAAALPALFQCIQIAGARDDENIYATENACAAIAKILRFNSSKVQNLDQTVVAWIQTLPIICDDEEAPYAYSFLSELIEQNHPAVTSQVPVVFKAIVEGLEAAIMTEKVKERVVGATKQLMSTTPDASALVSSLTLSCVVFWSLYFHTGRSDRVVAKRSLKKNITIPIPSIVHLTSP</sequence>
<dbReference type="Pfam" id="PF25574">
    <property type="entry name" value="TPR_IMB1"/>
    <property type="match status" value="1"/>
</dbReference>
<dbReference type="Pfam" id="PF25780">
    <property type="entry name" value="TPR_IPO5"/>
    <property type="match status" value="1"/>
</dbReference>
<dbReference type="InterPro" id="IPR016024">
    <property type="entry name" value="ARM-type_fold"/>
</dbReference>
<dbReference type="InterPro" id="IPR040122">
    <property type="entry name" value="Importin_beta"/>
</dbReference>
<comment type="caution">
    <text evidence="9">The sequence shown here is derived from an EMBL/GenBank/DDBJ whole genome shotgun (WGS) entry which is preliminary data.</text>
</comment>
<dbReference type="SUPFAM" id="SSF48371">
    <property type="entry name" value="ARM repeat"/>
    <property type="match status" value="2"/>
</dbReference>
<dbReference type="InterPro" id="IPR058584">
    <property type="entry name" value="IMB1_TNPO1-like_TPR"/>
</dbReference>
<dbReference type="AlphaFoldDB" id="A0A0E9N9B6"/>
<evidence type="ECO:0000256" key="4">
    <source>
        <dbReference type="ARBA" id="ARBA00022490"/>
    </source>
</evidence>
<dbReference type="InterPro" id="IPR041389">
    <property type="entry name" value="Importin_rep_6"/>
</dbReference>
<reference evidence="9 10" key="3">
    <citation type="journal article" date="2015" name="Genome Announc.">
        <title>Draft Genome Sequence of the Archiascomycetous Yeast Saitoella complicata.</title>
        <authorList>
            <person name="Yamauchi K."/>
            <person name="Kondo S."/>
            <person name="Hamamoto M."/>
            <person name="Takahashi Y."/>
            <person name="Ogura Y."/>
            <person name="Hayashi T."/>
            <person name="Nishida H."/>
        </authorList>
    </citation>
    <scope>NUCLEOTIDE SEQUENCE [LARGE SCALE GENOMIC DNA]</scope>
    <source>
        <strain evidence="9 10">NRRL Y-17804</strain>
    </source>
</reference>
<dbReference type="Pfam" id="PF18829">
    <property type="entry name" value="Importin_rep_6"/>
    <property type="match status" value="1"/>
</dbReference>
<dbReference type="EMBL" id="BACD03000004">
    <property type="protein sequence ID" value="GAO46477.1"/>
    <property type="molecule type" value="Genomic_DNA"/>
</dbReference>
<gene>
    <name evidence="9" type="ORF">G7K_0708-t1</name>
</gene>
<dbReference type="InterPro" id="IPR011989">
    <property type="entry name" value="ARM-like"/>
</dbReference>
<dbReference type="Pfam" id="PF18816">
    <property type="entry name" value="Importin_rep_5"/>
    <property type="match status" value="1"/>
</dbReference>
<organism evidence="9 10">
    <name type="scientific">Saitoella complicata (strain BCRC 22490 / CBS 7301 / JCM 7358 / NBRC 10748 / NRRL Y-17804)</name>
    <dbReference type="NCBI Taxonomy" id="698492"/>
    <lineage>
        <taxon>Eukaryota</taxon>
        <taxon>Fungi</taxon>
        <taxon>Dikarya</taxon>
        <taxon>Ascomycota</taxon>
        <taxon>Taphrinomycotina</taxon>
        <taxon>Taphrinomycotina incertae sedis</taxon>
        <taxon>Saitoella</taxon>
    </lineage>
</organism>
<dbReference type="InterPro" id="IPR041653">
    <property type="entry name" value="Importin_rep_4"/>
</dbReference>
<evidence type="ECO:0000259" key="8">
    <source>
        <dbReference type="SMART" id="SM01349"/>
    </source>
</evidence>
<dbReference type="SMART" id="SM01349">
    <property type="entry name" value="TOG"/>
    <property type="match status" value="1"/>
</dbReference>